<accession>A0AAJ8M3V5</accession>
<dbReference type="KEGG" id="cdep:91090353"/>
<dbReference type="AlphaFoldDB" id="A0AAJ8M3V5"/>
<reference evidence="4" key="3">
    <citation type="submission" date="2024-01" db="EMBL/GenBank/DDBJ databases">
        <authorList>
            <person name="Coelho M.A."/>
            <person name="David-Palma M."/>
            <person name="Shea T."/>
            <person name="Sun S."/>
            <person name="Cuomo C.A."/>
            <person name="Heitman J."/>
        </authorList>
    </citation>
    <scope>NUCLEOTIDE SEQUENCE</scope>
    <source>
        <strain evidence="4">CBS 7841</strain>
    </source>
</reference>
<evidence type="ECO:0000259" key="3">
    <source>
        <dbReference type="Pfam" id="PF21294"/>
    </source>
</evidence>
<dbReference type="PANTHER" id="PTHR40124:SF1">
    <property type="entry name" value="DISAGGREGATASE RELATED REPEAT PROTEIN"/>
    <property type="match status" value="1"/>
</dbReference>
<name>A0AAJ8M3V5_9TREE</name>
<dbReference type="Pfam" id="PF21294">
    <property type="entry name" value="Polysacc_lyase_14"/>
    <property type="match status" value="1"/>
</dbReference>
<sequence>MLASVIVLLPLLTSISLSGATVVFEDAIARDSRALYDRAVAAFDSSLDAHGHGHVGLRPGGHMSGLGQRTRRGHSDTVQKLMRRKKEVSKKRSKKKSCKAKTTGLGTAAATATVTSPSVSGGVASSAVTRINSSASASSAAWNAGVSVGVSAGISWGSGSDKNTASSLTATATSSAPASASDSAPDYGGYNATATSSAGNSFETGTTSSSSLYPWGKGTSSWTTSDGSLSCESALKPLTAGKLADSGNAPDGSVALYASYPAGTYGLSVAGFSFYSQGAHSGVAVDTAKEVMLSYSVFFEDDFDFVKGGKMPGLYGGQSLSQAKSCSGGRQEGRNSCFSARLMWRTNGAGEIYDYLPVSYTGTDDGYGESIERGAFSWATGKWQTVAIRVKLNDAGQANGEQEVVVDGESKIKITGVTFATEADTKIYGIMAQTFFGGHSEEWASPKDQKLYFKDWTLAVLA</sequence>
<gene>
    <name evidence="4" type="ORF">L203_106145</name>
</gene>
<proteinExistence type="predicted"/>
<keyword evidence="5" id="KW-1185">Reference proteome</keyword>
<dbReference type="PANTHER" id="PTHR40124">
    <property type="match status" value="1"/>
</dbReference>
<feature type="compositionally biased region" description="Basic residues" evidence="1">
    <location>
        <begin position="81"/>
        <end position="99"/>
    </location>
</feature>
<evidence type="ECO:0000256" key="2">
    <source>
        <dbReference type="SAM" id="SignalP"/>
    </source>
</evidence>
<dbReference type="GeneID" id="91090353"/>
<feature type="chain" id="PRO_5042580205" description="Polysaccharide lyase 14 domain-containing protein" evidence="2">
    <location>
        <begin position="21"/>
        <end position="462"/>
    </location>
</feature>
<evidence type="ECO:0000313" key="5">
    <source>
        <dbReference type="Proteomes" id="UP000094043"/>
    </source>
</evidence>
<dbReference type="Gene3D" id="2.60.120.200">
    <property type="match status" value="1"/>
</dbReference>
<feature type="signal peptide" evidence="2">
    <location>
        <begin position="1"/>
        <end position="20"/>
    </location>
</feature>
<evidence type="ECO:0000313" key="4">
    <source>
        <dbReference type="EMBL" id="WVN90900.1"/>
    </source>
</evidence>
<reference evidence="4" key="2">
    <citation type="journal article" date="2022" name="Elife">
        <title>Obligate sexual reproduction of a homothallic fungus closely related to the Cryptococcus pathogenic species complex.</title>
        <authorList>
            <person name="Passer A.R."/>
            <person name="Clancey S.A."/>
            <person name="Shea T."/>
            <person name="David-Palma M."/>
            <person name="Averette A.F."/>
            <person name="Boekhout T."/>
            <person name="Porcel B.M."/>
            <person name="Nowrousian M."/>
            <person name="Cuomo C.A."/>
            <person name="Sun S."/>
            <person name="Heitman J."/>
            <person name="Coelho M.A."/>
        </authorList>
    </citation>
    <scope>NUCLEOTIDE SEQUENCE</scope>
    <source>
        <strain evidence="4">CBS 7841</strain>
    </source>
</reference>
<dbReference type="InterPro" id="IPR048958">
    <property type="entry name" value="Polysacc_lyase_14"/>
</dbReference>
<feature type="domain" description="Polysaccharide lyase 14" evidence="3">
    <location>
        <begin position="252"/>
        <end position="455"/>
    </location>
</feature>
<dbReference type="Proteomes" id="UP000094043">
    <property type="component" value="Chromosome 8"/>
</dbReference>
<reference evidence="4" key="1">
    <citation type="submission" date="2016-06" db="EMBL/GenBank/DDBJ databases">
        <authorList>
            <person name="Cuomo C."/>
            <person name="Litvintseva A."/>
            <person name="Heitman J."/>
            <person name="Chen Y."/>
            <person name="Sun S."/>
            <person name="Springer D."/>
            <person name="Dromer F."/>
            <person name="Young S."/>
            <person name="Zeng Q."/>
            <person name="Chapman S."/>
            <person name="Gujja S."/>
            <person name="Saif S."/>
            <person name="Birren B."/>
        </authorList>
    </citation>
    <scope>NUCLEOTIDE SEQUENCE</scope>
    <source>
        <strain evidence="4">CBS 7841</strain>
    </source>
</reference>
<organism evidence="4 5">
    <name type="scientific">Cryptococcus depauperatus CBS 7841</name>
    <dbReference type="NCBI Taxonomy" id="1295531"/>
    <lineage>
        <taxon>Eukaryota</taxon>
        <taxon>Fungi</taxon>
        <taxon>Dikarya</taxon>
        <taxon>Basidiomycota</taxon>
        <taxon>Agaricomycotina</taxon>
        <taxon>Tremellomycetes</taxon>
        <taxon>Tremellales</taxon>
        <taxon>Cryptococcaceae</taxon>
        <taxon>Cryptococcus</taxon>
    </lineage>
</organism>
<protein>
    <recommendedName>
        <fullName evidence="3">Polysaccharide lyase 14 domain-containing protein</fullName>
    </recommendedName>
</protein>
<evidence type="ECO:0000256" key="1">
    <source>
        <dbReference type="SAM" id="MobiDB-lite"/>
    </source>
</evidence>
<dbReference type="EMBL" id="CP143791">
    <property type="protein sequence ID" value="WVN90900.1"/>
    <property type="molecule type" value="Genomic_DNA"/>
</dbReference>
<feature type="compositionally biased region" description="Low complexity" evidence="1">
    <location>
        <begin position="100"/>
        <end position="122"/>
    </location>
</feature>
<dbReference type="RefSeq" id="XP_066071600.1">
    <property type="nucleotide sequence ID" value="XM_066215503.1"/>
</dbReference>
<feature type="region of interest" description="Disordered" evidence="1">
    <location>
        <begin position="61"/>
        <end position="122"/>
    </location>
</feature>
<keyword evidence="2" id="KW-0732">Signal</keyword>